<comment type="similarity">
    <text evidence="1 2">Belongs to the metallophosphoesterase superfamily. YfcE family.</text>
</comment>
<comment type="caution">
    <text evidence="4">The sequence shown here is derived from an EMBL/GenBank/DDBJ whole genome shotgun (WGS) entry which is preliminary data.</text>
</comment>
<dbReference type="Proteomes" id="UP000199135">
    <property type="component" value="Unassembled WGS sequence"/>
</dbReference>
<dbReference type="Gene3D" id="3.60.21.10">
    <property type="match status" value="1"/>
</dbReference>
<gene>
    <name evidence="4" type="ORF">SAMN05216447_11015</name>
</gene>
<organism evidence="4 5">
    <name type="scientific">Parafannyhessea umbonata</name>
    <dbReference type="NCBI Taxonomy" id="604330"/>
    <lineage>
        <taxon>Bacteria</taxon>
        <taxon>Bacillati</taxon>
        <taxon>Actinomycetota</taxon>
        <taxon>Coriobacteriia</taxon>
        <taxon>Coriobacteriales</taxon>
        <taxon>Atopobiaceae</taxon>
        <taxon>Parafannyhessea</taxon>
    </lineage>
</organism>
<name>A0A1H6JRM8_9ACTN</name>
<evidence type="ECO:0000256" key="2">
    <source>
        <dbReference type="RuleBase" id="RU362039"/>
    </source>
</evidence>
<keyword evidence="2" id="KW-0479">Metal-binding</keyword>
<dbReference type="InterPro" id="IPR024654">
    <property type="entry name" value="Calcineurin-like_PHP_lpxH"/>
</dbReference>
<keyword evidence="5" id="KW-1185">Reference proteome</keyword>
<proteinExistence type="inferred from homology"/>
<comment type="cofactor">
    <cofactor evidence="2">
        <name>a divalent metal cation</name>
        <dbReference type="ChEBI" id="CHEBI:60240"/>
    </cofactor>
</comment>
<dbReference type="EMBL" id="FNWT01000010">
    <property type="protein sequence ID" value="SEH65142.1"/>
    <property type="molecule type" value="Genomic_DNA"/>
</dbReference>
<protein>
    <recommendedName>
        <fullName evidence="2">Phosphoesterase</fullName>
        <ecNumber evidence="2">3.1.4.-</ecNumber>
    </recommendedName>
</protein>
<feature type="domain" description="Calcineurin-like phosphoesterase" evidence="3">
    <location>
        <begin position="1"/>
        <end position="135"/>
    </location>
</feature>
<evidence type="ECO:0000313" key="4">
    <source>
        <dbReference type="EMBL" id="SEH65142.1"/>
    </source>
</evidence>
<evidence type="ECO:0000256" key="1">
    <source>
        <dbReference type="ARBA" id="ARBA00008950"/>
    </source>
</evidence>
<dbReference type="InterPro" id="IPR029052">
    <property type="entry name" value="Metallo-depent_PP-like"/>
</dbReference>
<sequence length="150" mass="16840">MRYDIVSDTHGHISEELESALQGADVIVHAGDICSDIDLLHLETIAPVHACYGNNDWGYDYGPFVMHNITRFFSEGLRWEICHYRERLDLETCEVAVCGHTHRPFVEKDPRTGALVMNPGSPTYPRAGYPSMGRIIVEKGAILSAEIIRL</sequence>
<dbReference type="SUPFAM" id="SSF56300">
    <property type="entry name" value="Metallo-dependent phosphatases"/>
    <property type="match status" value="1"/>
</dbReference>
<evidence type="ECO:0000259" key="3">
    <source>
        <dbReference type="Pfam" id="PF12850"/>
    </source>
</evidence>
<dbReference type="InterPro" id="IPR000979">
    <property type="entry name" value="Phosphodiesterase_MJ0936/Vps29"/>
</dbReference>
<evidence type="ECO:0000313" key="5">
    <source>
        <dbReference type="Proteomes" id="UP000199135"/>
    </source>
</evidence>
<dbReference type="EC" id="3.1.4.-" evidence="2"/>
<dbReference type="NCBIfam" id="TIGR00040">
    <property type="entry name" value="yfcE"/>
    <property type="match status" value="1"/>
</dbReference>
<dbReference type="Pfam" id="PF12850">
    <property type="entry name" value="Metallophos_2"/>
    <property type="match status" value="1"/>
</dbReference>
<dbReference type="RefSeq" id="WP_078687221.1">
    <property type="nucleotide sequence ID" value="NZ_FNWT01000010.1"/>
</dbReference>
<reference evidence="4 5" key="1">
    <citation type="submission" date="2016-10" db="EMBL/GenBank/DDBJ databases">
        <authorList>
            <person name="Varghese N."/>
            <person name="Submissions S."/>
        </authorList>
    </citation>
    <scope>NUCLEOTIDE SEQUENCE [LARGE SCALE GENOMIC DNA]</scope>
    <source>
        <strain evidence="4 5">WCP15</strain>
    </source>
</reference>
<accession>A0A1H6JRM8</accession>